<name>A0A8J2Q2I6_9BILA</name>
<proteinExistence type="predicted"/>
<sequence>MDEEQLRQLISSLCILSKEGPIPLNTISALISSAPCKKLAYHLHQRWLSEQNFTKIAAHIILQLQHVNEADPGIFSCCLTHILSDFRSRHEVRKGNKLVFRNIVRAILDFYPAYKVIDETVSESLIDPMFVSMEELIYDDADERDIETAAELIISHGGTLLKIKPGKCDRFIAALRIHLCESDFKPVTRRLILQAMDLWTYKWDSEIMPFCIRQFYEPSIQFIKNPTETSKFLSESRTKRKESIV</sequence>
<protein>
    <submittedName>
        <fullName evidence="1">Uncharacterized protein</fullName>
    </submittedName>
</protein>
<dbReference type="AlphaFoldDB" id="A0A8J2Q2I6"/>
<dbReference type="Proteomes" id="UP000746747">
    <property type="component" value="Unassembled WGS sequence"/>
</dbReference>
<evidence type="ECO:0000313" key="1">
    <source>
        <dbReference type="EMBL" id="CAG9533220.1"/>
    </source>
</evidence>
<dbReference type="OrthoDB" id="5846767at2759"/>
<evidence type="ECO:0000313" key="2">
    <source>
        <dbReference type="Proteomes" id="UP000746747"/>
    </source>
</evidence>
<organism evidence="1 2">
    <name type="scientific">Cercopithifilaria johnstoni</name>
    <dbReference type="NCBI Taxonomy" id="2874296"/>
    <lineage>
        <taxon>Eukaryota</taxon>
        <taxon>Metazoa</taxon>
        <taxon>Ecdysozoa</taxon>
        <taxon>Nematoda</taxon>
        <taxon>Chromadorea</taxon>
        <taxon>Rhabditida</taxon>
        <taxon>Spirurina</taxon>
        <taxon>Spiruromorpha</taxon>
        <taxon>Filarioidea</taxon>
        <taxon>Onchocercidae</taxon>
        <taxon>Cercopithifilaria</taxon>
    </lineage>
</organism>
<comment type="caution">
    <text evidence="1">The sequence shown here is derived from an EMBL/GenBank/DDBJ whole genome shotgun (WGS) entry which is preliminary data.</text>
</comment>
<dbReference type="Gene3D" id="1.25.40.180">
    <property type="match status" value="1"/>
</dbReference>
<dbReference type="EMBL" id="CAKAEH010001234">
    <property type="protein sequence ID" value="CAG9533220.1"/>
    <property type="molecule type" value="Genomic_DNA"/>
</dbReference>
<accession>A0A8J2Q2I6</accession>
<keyword evidence="2" id="KW-1185">Reference proteome</keyword>
<reference evidence="1" key="1">
    <citation type="submission" date="2021-09" db="EMBL/GenBank/DDBJ databases">
        <authorList>
            <consortium name="Pathogen Informatics"/>
        </authorList>
    </citation>
    <scope>NUCLEOTIDE SEQUENCE</scope>
</reference>
<gene>
    <name evidence="1" type="ORF">CJOHNSTONI_LOCUS3469</name>
</gene>